<dbReference type="EMBL" id="KZ997076">
    <property type="protein sequence ID" value="RKO87909.1"/>
    <property type="molecule type" value="Genomic_DNA"/>
</dbReference>
<accession>A0A4P9W636</accession>
<gene>
    <name evidence="2" type="ORF">BDK51DRAFT_48394</name>
</gene>
<name>A0A4P9W636_9FUNG</name>
<protein>
    <submittedName>
        <fullName evidence="2">Uncharacterized protein</fullName>
    </submittedName>
</protein>
<sequence>MVCRSPESCTAFWRLARRSSLYSKVDRMNTAVKLPGPNGNSAARASPSPPSPYCRVRYGIPRRAPRKSSAKRSKTGMLLLNIGNPPAIRKGRALWESSGLRTFLESRPEVAGPNGEPAARAGSAPPPPRPTLHIAHQVPQQTVKSVMASLVGHLKDCRRNGRETVPLSSLGSLDFLARARADGLWKSGKLRDFLETRPEDVFVPECAACREYRGEAPQPKRHRHICCARRARCTAASSCASGRSPNPPTYCGVCHGEGHRKTAMKQSSSPTSEVYLLWPKAMRMVVVVPESGPQARDRAVRLAFPPHLSEVAYETMTPQLAFLKQAAAKTPAAKNAAVLNLAAPRFQPVQPHHSHVNGATFPAPKLSSLVIPPPLDVEGSDISIMSDELYAQLGLQLKPPFREAYFSLRPGIDSVRITCPYSGTR</sequence>
<proteinExistence type="predicted"/>
<feature type="region of interest" description="Disordered" evidence="1">
    <location>
        <begin position="107"/>
        <end position="130"/>
    </location>
</feature>
<evidence type="ECO:0000313" key="3">
    <source>
        <dbReference type="Proteomes" id="UP000269721"/>
    </source>
</evidence>
<dbReference type="Proteomes" id="UP000269721">
    <property type="component" value="Unassembled WGS sequence"/>
</dbReference>
<keyword evidence="3" id="KW-1185">Reference proteome</keyword>
<evidence type="ECO:0000256" key="1">
    <source>
        <dbReference type="SAM" id="MobiDB-lite"/>
    </source>
</evidence>
<reference evidence="3" key="1">
    <citation type="journal article" date="2018" name="Nat. Microbiol.">
        <title>Leveraging single-cell genomics to expand the fungal tree of life.</title>
        <authorList>
            <person name="Ahrendt S.R."/>
            <person name="Quandt C.A."/>
            <person name="Ciobanu D."/>
            <person name="Clum A."/>
            <person name="Salamov A."/>
            <person name="Andreopoulos B."/>
            <person name="Cheng J.F."/>
            <person name="Woyke T."/>
            <person name="Pelin A."/>
            <person name="Henrissat B."/>
            <person name="Reynolds N.K."/>
            <person name="Benny G.L."/>
            <person name="Smith M.E."/>
            <person name="James T.Y."/>
            <person name="Grigoriev I.V."/>
        </authorList>
    </citation>
    <scope>NUCLEOTIDE SEQUENCE [LARGE SCALE GENOMIC DNA]</scope>
</reference>
<organism evidence="2 3">
    <name type="scientific">Blyttiomyces helicus</name>
    <dbReference type="NCBI Taxonomy" id="388810"/>
    <lineage>
        <taxon>Eukaryota</taxon>
        <taxon>Fungi</taxon>
        <taxon>Fungi incertae sedis</taxon>
        <taxon>Chytridiomycota</taxon>
        <taxon>Chytridiomycota incertae sedis</taxon>
        <taxon>Chytridiomycetes</taxon>
        <taxon>Chytridiomycetes incertae sedis</taxon>
        <taxon>Blyttiomyces</taxon>
    </lineage>
</organism>
<feature type="region of interest" description="Disordered" evidence="1">
    <location>
        <begin position="33"/>
        <end position="53"/>
    </location>
</feature>
<evidence type="ECO:0000313" key="2">
    <source>
        <dbReference type="EMBL" id="RKO87909.1"/>
    </source>
</evidence>
<dbReference type="AlphaFoldDB" id="A0A4P9W636"/>